<reference evidence="1 2" key="1">
    <citation type="submission" date="2015-09" db="EMBL/GenBank/DDBJ databases">
        <title>Trachymyrmex zeteki WGS genome.</title>
        <authorList>
            <person name="Nygaard S."/>
            <person name="Hu H."/>
            <person name="Boomsma J."/>
            <person name="Zhang G."/>
        </authorList>
    </citation>
    <scope>NUCLEOTIDE SEQUENCE [LARGE SCALE GENOMIC DNA]</scope>
    <source>
        <strain evidence="1">Tzet28-1</strain>
        <tissue evidence="1">Whole body</tissue>
    </source>
</reference>
<organism evidence="1 2">
    <name type="scientific">Mycetomoellerius zeteki</name>
    <dbReference type="NCBI Taxonomy" id="64791"/>
    <lineage>
        <taxon>Eukaryota</taxon>
        <taxon>Metazoa</taxon>
        <taxon>Ecdysozoa</taxon>
        <taxon>Arthropoda</taxon>
        <taxon>Hexapoda</taxon>
        <taxon>Insecta</taxon>
        <taxon>Pterygota</taxon>
        <taxon>Neoptera</taxon>
        <taxon>Endopterygota</taxon>
        <taxon>Hymenoptera</taxon>
        <taxon>Apocrita</taxon>
        <taxon>Aculeata</taxon>
        <taxon>Formicoidea</taxon>
        <taxon>Formicidae</taxon>
        <taxon>Myrmicinae</taxon>
        <taxon>Mycetomoellerius</taxon>
    </lineage>
</organism>
<evidence type="ECO:0000313" key="2">
    <source>
        <dbReference type="Proteomes" id="UP000075809"/>
    </source>
</evidence>
<dbReference type="Proteomes" id="UP000075809">
    <property type="component" value="Unassembled WGS sequence"/>
</dbReference>
<accession>A0A151X2P9</accession>
<sequence length="51" mass="5663">MNPTCGTMYSQWTAIEYLKYNIKSSSDSKSGLILSLFRSADISLSPEKDNA</sequence>
<gene>
    <name evidence="1" type="ORF">ALC60_06410</name>
</gene>
<protein>
    <submittedName>
        <fullName evidence="1">Uncharacterized protein</fullName>
    </submittedName>
</protein>
<proteinExistence type="predicted"/>
<keyword evidence="2" id="KW-1185">Reference proteome</keyword>
<dbReference type="EMBL" id="KQ982567">
    <property type="protein sequence ID" value="KYQ54705.1"/>
    <property type="molecule type" value="Genomic_DNA"/>
</dbReference>
<dbReference type="AlphaFoldDB" id="A0A151X2P9"/>
<evidence type="ECO:0000313" key="1">
    <source>
        <dbReference type="EMBL" id="KYQ54705.1"/>
    </source>
</evidence>
<name>A0A151X2P9_9HYME</name>